<evidence type="ECO:0000313" key="5">
    <source>
        <dbReference type="EMBL" id="MBC4017181.1"/>
    </source>
</evidence>
<dbReference type="Gene3D" id="3.40.47.10">
    <property type="match status" value="2"/>
</dbReference>
<dbReference type="RefSeq" id="WP_186771949.1">
    <property type="nucleotide sequence ID" value="NZ_JACOMF010000024.1"/>
</dbReference>
<evidence type="ECO:0000259" key="3">
    <source>
        <dbReference type="Pfam" id="PF01154"/>
    </source>
</evidence>
<keyword evidence="2" id="KW-0808">Transferase</keyword>
<gene>
    <name evidence="5" type="ORF">H7965_17865</name>
</gene>
<evidence type="ECO:0000256" key="2">
    <source>
        <dbReference type="ARBA" id="ARBA00022679"/>
    </source>
</evidence>
<feature type="domain" description="Hydroxymethylglutaryl-coenzyme A synthase N-terminal" evidence="3">
    <location>
        <begin position="3"/>
        <end position="170"/>
    </location>
</feature>
<dbReference type="Proteomes" id="UP000600101">
    <property type="component" value="Unassembled WGS sequence"/>
</dbReference>
<proteinExistence type="inferred from homology"/>
<comment type="caution">
    <text evidence="5">The sequence shown here is derived from an EMBL/GenBank/DDBJ whole genome shotgun (WGS) entry which is preliminary data.</text>
</comment>
<dbReference type="GO" id="GO:0006084">
    <property type="term" value="P:acetyl-CoA metabolic process"/>
    <property type="evidence" value="ECO:0007669"/>
    <property type="project" value="InterPro"/>
</dbReference>
<evidence type="ECO:0000256" key="1">
    <source>
        <dbReference type="ARBA" id="ARBA00007061"/>
    </source>
</evidence>
<dbReference type="PANTHER" id="PTHR43323:SF2">
    <property type="entry name" value="HYDROXYMETHYLGLUTARYL-COA SYNTHASE"/>
    <property type="match status" value="1"/>
</dbReference>
<organism evidence="5 6">
    <name type="scientific">Siccirubricoccus deserti</name>
    <dbReference type="NCBI Taxonomy" id="2013562"/>
    <lineage>
        <taxon>Bacteria</taxon>
        <taxon>Pseudomonadati</taxon>
        <taxon>Pseudomonadota</taxon>
        <taxon>Alphaproteobacteria</taxon>
        <taxon>Acetobacterales</taxon>
        <taxon>Roseomonadaceae</taxon>
        <taxon>Siccirubricoccus</taxon>
    </lineage>
</organism>
<accession>A0A9X0QZZ9</accession>
<dbReference type="InterPro" id="IPR013746">
    <property type="entry name" value="HMG_CoA_synt_C_dom"/>
</dbReference>
<dbReference type="EMBL" id="JACOMF010000024">
    <property type="protein sequence ID" value="MBC4017181.1"/>
    <property type="molecule type" value="Genomic_DNA"/>
</dbReference>
<comment type="similarity">
    <text evidence="1">Belongs to the thiolase-like superfamily. HMG-CoA synthase family.</text>
</comment>
<name>A0A9X0QZZ9_9PROT</name>
<dbReference type="InterPro" id="IPR013528">
    <property type="entry name" value="HMG_CoA_synth_N"/>
</dbReference>
<protein>
    <submittedName>
        <fullName evidence="5">Hydroxymethylglutaryl-CoA synthase family protein</fullName>
    </submittedName>
</protein>
<dbReference type="SUPFAM" id="SSF53901">
    <property type="entry name" value="Thiolase-like"/>
    <property type="match status" value="2"/>
</dbReference>
<evidence type="ECO:0000259" key="4">
    <source>
        <dbReference type="Pfam" id="PF08540"/>
    </source>
</evidence>
<dbReference type="CDD" id="cd00827">
    <property type="entry name" value="init_cond_enzymes"/>
    <property type="match status" value="1"/>
</dbReference>
<dbReference type="Pfam" id="PF08540">
    <property type="entry name" value="HMG_CoA_synt_C"/>
    <property type="match status" value="1"/>
</dbReference>
<dbReference type="InterPro" id="IPR016039">
    <property type="entry name" value="Thiolase-like"/>
</dbReference>
<reference evidence="5" key="1">
    <citation type="submission" date="2020-08" db="EMBL/GenBank/DDBJ databases">
        <authorList>
            <person name="Hu Y."/>
            <person name="Nguyen S.V."/>
            <person name="Li F."/>
            <person name="Fanning S."/>
        </authorList>
    </citation>
    <scope>NUCLEOTIDE SEQUENCE</scope>
    <source>
        <strain evidence="5">SYSU D8009</strain>
    </source>
</reference>
<evidence type="ECO:0000313" key="6">
    <source>
        <dbReference type="Proteomes" id="UP000600101"/>
    </source>
</evidence>
<dbReference type="Pfam" id="PF01154">
    <property type="entry name" value="HMG_CoA_synt_N"/>
    <property type="match status" value="1"/>
</dbReference>
<keyword evidence="6" id="KW-1185">Reference proteome</keyword>
<dbReference type="AlphaFoldDB" id="A0A9X0QZZ9"/>
<dbReference type="PANTHER" id="PTHR43323">
    <property type="entry name" value="3-HYDROXY-3-METHYLGLUTARYL COENZYME A SYNTHASE"/>
    <property type="match status" value="1"/>
</dbReference>
<feature type="domain" description="Hydroxymethylglutaryl-coenzyme A synthase C-terminal" evidence="4">
    <location>
        <begin position="267"/>
        <end position="378"/>
    </location>
</feature>
<sequence>MRRVGIDAVGVYAGRAMLDVSVLAMARGLDMARFQNLLMRRKSVALPVEDPVSFAVNAGKVIVDQLPKAERESIRHLVVATESGIDFGKAMSSYVQHYLGLSRNCRTFEVKHACFGGTAALQAAAATLRCSTRPDARALVITTDVARPIPHTYAEPSQGAAAIALLLGPEPRLLELELPTGSYGFEVMDSCRPSPDIETGDPDLSLLTYLDCIRGAFADYQRETGADFATHFDGLAFHTPFGGMAKGAHRSMMRDQKRLPPAAIEADFERRLRPSLTYCSEVGNVYSGSVMLAACGAIEALTTRREAGDSPPRLGLFSYGSGCCSEFYSGLVMERAAATLAEARIPQAIAGRHALSMPDYERLLGLNRKAMFGVQDMVADPEEIGPLYRDAVAGSGVLVLRRIERFHRQYDWA</sequence>
<dbReference type="GO" id="GO:0004421">
    <property type="term" value="F:hydroxymethylglutaryl-CoA synthase activity"/>
    <property type="evidence" value="ECO:0007669"/>
    <property type="project" value="InterPro"/>
</dbReference>